<dbReference type="PANTHER" id="PTHR31672:SF10">
    <property type="entry name" value="F-BOX DOMAIN-CONTAINING PROTEIN"/>
    <property type="match status" value="1"/>
</dbReference>
<dbReference type="InterPro" id="IPR036047">
    <property type="entry name" value="F-box-like_dom_sf"/>
</dbReference>
<dbReference type="Pfam" id="PF08268">
    <property type="entry name" value="FBA_3"/>
    <property type="match status" value="1"/>
</dbReference>
<dbReference type="SUPFAM" id="SSF81383">
    <property type="entry name" value="F-box domain"/>
    <property type="match status" value="1"/>
</dbReference>
<dbReference type="Pfam" id="PF00646">
    <property type="entry name" value="F-box"/>
    <property type="match status" value="1"/>
</dbReference>
<dbReference type="InterPro" id="IPR013187">
    <property type="entry name" value="F-box-assoc_dom_typ3"/>
</dbReference>
<evidence type="ECO:0000313" key="3">
    <source>
        <dbReference type="EMBL" id="SPD22256.1"/>
    </source>
</evidence>
<sequence length="381" mass="43363">MSDSLPDEVVLEILHRLPAKSLIRLRCVSKLWNSRITSPAFITSHLTQSLSHLSNSNTKIVRYRTISPPVEHYKLFRDENDSFHQIQQLQLPVTSHLHHHFKLIGYVNGLFCLYKQGRFIVWNPSIKKSITFPKPSIAVYGRVTFRIAFGFDPRSNDYKVVRIAIPFEEEKPPLVEVYSLNEGSWRITSAGTSLTKGISFNGWLQPAASLNGAVHFAATDMDNANSSFVLSFDLGDEVFRIISVPNGIFGDVVQTLVHRGSLSLLCNHNNEFRTNKFCSVWVMKEYGVVDSWTKQFTVDFNGGMVRVLGLRKNGHILVEAIVRSGWELSSYDPESQQVNNIGIHGMAYDFHIDNYMESLVMLDKPNDAVSRREVSRKRKCR</sequence>
<organism evidence="2">
    <name type="scientific">Fagus sylvatica</name>
    <name type="common">Beechnut</name>
    <dbReference type="NCBI Taxonomy" id="28930"/>
    <lineage>
        <taxon>Eukaryota</taxon>
        <taxon>Viridiplantae</taxon>
        <taxon>Streptophyta</taxon>
        <taxon>Embryophyta</taxon>
        <taxon>Tracheophyta</taxon>
        <taxon>Spermatophyta</taxon>
        <taxon>Magnoliopsida</taxon>
        <taxon>eudicotyledons</taxon>
        <taxon>Gunneridae</taxon>
        <taxon>Pentapetalae</taxon>
        <taxon>rosids</taxon>
        <taxon>fabids</taxon>
        <taxon>Fagales</taxon>
        <taxon>Fagaceae</taxon>
        <taxon>Fagus</taxon>
    </lineage>
</organism>
<dbReference type="CDD" id="cd22157">
    <property type="entry name" value="F-box_AtFBW1-like"/>
    <property type="match status" value="1"/>
</dbReference>
<dbReference type="AlphaFoldDB" id="A0A2N9FMR5"/>
<dbReference type="Gene3D" id="1.20.1280.50">
    <property type="match status" value="1"/>
</dbReference>
<accession>A0A2N9FMR5</accession>
<evidence type="ECO:0000259" key="1">
    <source>
        <dbReference type="PROSITE" id="PS50181"/>
    </source>
</evidence>
<gene>
    <name evidence="2" type="ORF">FSB_LOCUS16335</name>
    <name evidence="3" type="ORF">FSB_LOCUS50138</name>
</gene>
<reference evidence="2" key="1">
    <citation type="submission" date="2018-02" db="EMBL/GenBank/DDBJ databases">
        <authorList>
            <person name="Cohen D.B."/>
            <person name="Kent A.D."/>
        </authorList>
    </citation>
    <scope>NUCLEOTIDE SEQUENCE</scope>
</reference>
<dbReference type="InterPro" id="IPR017451">
    <property type="entry name" value="F-box-assoc_interact_dom"/>
</dbReference>
<dbReference type="InterPro" id="IPR050796">
    <property type="entry name" value="SCF_F-box_component"/>
</dbReference>
<name>A0A2N9FMR5_FAGSY</name>
<dbReference type="NCBIfam" id="TIGR01640">
    <property type="entry name" value="F_box_assoc_1"/>
    <property type="match status" value="1"/>
</dbReference>
<dbReference type="PROSITE" id="PS50181">
    <property type="entry name" value="FBOX"/>
    <property type="match status" value="1"/>
</dbReference>
<proteinExistence type="predicted"/>
<dbReference type="SMART" id="SM00256">
    <property type="entry name" value="FBOX"/>
    <property type="match status" value="1"/>
</dbReference>
<feature type="domain" description="F-box" evidence="1">
    <location>
        <begin position="1"/>
        <end position="50"/>
    </location>
</feature>
<dbReference type="EMBL" id="OIVN01000999">
    <property type="protein sequence ID" value="SPC88453.1"/>
    <property type="molecule type" value="Genomic_DNA"/>
</dbReference>
<dbReference type="InterPro" id="IPR001810">
    <property type="entry name" value="F-box_dom"/>
</dbReference>
<dbReference type="PANTHER" id="PTHR31672">
    <property type="entry name" value="BNACNNG10540D PROTEIN"/>
    <property type="match status" value="1"/>
</dbReference>
<protein>
    <recommendedName>
        <fullName evidence="1">F-box domain-containing protein</fullName>
    </recommendedName>
</protein>
<dbReference type="EMBL" id="OIVN01005395">
    <property type="protein sequence ID" value="SPD22256.1"/>
    <property type="molecule type" value="Genomic_DNA"/>
</dbReference>
<evidence type="ECO:0000313" key="2">
    <source>
        <dbReference type="EMBL" id="SPC88453.1"/>
    </source>
</evidence>